<dbReference type="InterPro" id="IPR036390">
    <property type="entry name" value="WH_DNA-bd_sf"/>
</dbReference>
<dbReference type="PANTHER" id="PTHR34580:SF3">
    <property type="entry name" value="PROTEIN PAFB"/>
    <property type="match status" value="1"/>
</dbReference>
<dbReference type="Proteomes" id="UP000292423">
    <property type="component" value="Unassembled WGS sequence"/>
</dbReference>
<evidence type="ECO:0000313" key="4">
    <source>
        <dbReference type="Proteomes" id="UP000292423"/>
    </source>
</evidence>
<evidence type="ECO:0000259" key="1">
    <source>
        <dbReference type="Pfam" id="PF08279"/>
    </source>
</evidence>
<dbReference type="EMBL" id="SHKX01000013">
    <property type="protein sequence ID" value="RZU38679.1"/>
    <property type="molecule type" value="Genomic_DNA"/>
</dbReference>
<dbReference type="InterPro" id="IPR036388">
    <property type="entry name" value="WH-like_DNA-bd_sf"/>
</dbReference>
<evidence type="ECO:0000313" key="3">
    <source>
        <dbReference type="EMBL" id="RZU38679.1"/>
    </source>
</evidence>
<dbReference type="SUPFAM" id="SSF46785">
    <property type="entry name" value="Winged helix' DNA-binding domain"/>
    <property type="match status" value="1"/>
</dbReference>
<gene>
    <name evidence="3" type="ORF">EV700_2614</name>
</gene>
<proteinExistence type="predicted"/>
<feature type="domain" description="Helix-turn-helix type 11" evidence="1">
    <location>
        <begin position="6"/>
        <end position="59"/>
    </location>
</feature>
<dbReference type="OrthoDB" id="9807255at2"/>
<dbReference type="InterPro" id="IPR026881">
    <property type="entry name" value="WYL_dom"/>
</dbReference>
<dbReference type="PROSITE" id="PS52050">
    <property type="entry name" value="WYL"/>
    <property type="match status" value="1"/>
</dbReference>
<protein>
    <submittedName>
        <fullName evidence="3">Putative DNA-binding transcriptional regulator YafY</fullName>
    </submittedName>
</protein>
<reference evidence="3 4" key="1">
    <citation type="submission" date="2019-02" db="EMBL/GenBank/DDBJ databases">
        <title>Genomic Encyclopedia of Type Strains, Phase IV (KMG-IV): sequencing the most valuable type-strain genomes for metagenomic binning, comparative biology and taxonomic classification.</title>
        <authorList>
            <person name="Goeker M."/>
        </authorList>
    </citation>
    <scope>NUCLEOTIDE SEQUENCE [LARGE SCALE GENOMIC DNA]</scope>
    <source>
        <strain evidence="3 4">DSM 105135</strain>
    </source>
</reference>
<dbReference type="InterPro" id="IPR013196">
    <property type="entry name" value="HTH_11"/>
</dbReference>
<dbReference type="Pfam" id="PF08279">
    <property type="entry name" value="HTH_11"/>
    <property type="match status" value="1"/>
</dbReference>
<dbReference type="Pfam" id="PF13280">
    <property type="entry name" value="WYL"/>
    <property type="match status" value="1"/>
</dbReference>
<sequence>MTRTERLLQLMQILRRHRYPVSGATLAAELGISLRSLYRDIATLQGQGARIEGEAGVGYLLLPGYLLPPLMFSDEEIDALVLGSRWVAQHGDPALAAASRSALSRILSVLPEERRQDPDSAALLVGPTGGDHADDSRLTLLRQALRSERKLAFGYRDARGEVTQRTVWPVALGYFEQVRMLAGWCEQRQAFRHFRVDRMHDVRILDDRYPRHRRQLLHEWRRQEQLRPQ</sequence>
<feature type="domain" description="WYL" evidence="2">
    <location>
        <begin position="138"/>
        <end position="204"/>
    </location>
</feature>
<name>A0A4Q7YPM2_9GAMM</name>
<dbReference type="RefSeq" id="WP_130414455.1">
    <property type="nucleotide sequence ID" value="NZ_SHKX01000013.1"/>
</dbReference>
<accession>A0A4Q7YPM2</accession>
<dbReference type="GO" id="GO:0003677">
    <property type="term" value="F:DNA binding"/>
    <property type="evidence" value="ECO:0007669"/>
    <property type="project" value="UniProtKB-KW"/>
</dbReference>
<dbReference type="InterPro" id="IPR051534">
    <property type="entry name" value="CBASS_pafABC_assoc_protein"/>
</dbReference>
<evidence type="ECO:0000259" key="2">
    <source>
        <dbReference type="Pfam" id="PF13280"/>
    </source>
</evidence>
<organism evidence="3 4">
    <name type="scientific">Fluviicoccus keumensis</name>
    <dbReference type="NCBI Taxonomy" id="1435465"/>
    <lineage>
        <taxon>Bacteria</taxon>
        <taxon>Pseudomonadati</taxon>
        <taxon>Pseudomonadota</taxon>
        <taxon>Gammaproteobacteria</taxon>
        <taxon>Moraxellales</taxon>
        <taxon>Moraxellaceae</taxon>
        <taxon>Fluviicoccus</taxon>
    </lineage>
</organism>
<keyword evidence="4" id="KW-1185">Reference proteome</keyword>
<dbReference type="AlphaFoldDB" id="A0A4Q7YPM2"/>
<dbReference type="PANTHER" id="PTHR34580">
    <property type="match status" value="1"/>
</dbReference>
<keyword evidence="3" id="KW-0238">DNA-binding</keyword>
<comment type="caution">
    <text evidence="3">The sequence shown here is derived from an EMBL/GenBank/DDBJ whole genome shotgun (WGS) entry which is preliminary data.</text>
</comment>
<dbReference type="Gene3D" id="1.10.10.10">
    <property type="entry name" value="Winged helix-like DNA-binding domain superfamily/Winged helix DNA-binding domain"/>
    <property type="match status" value="1"/>
</dbReference>